<gene>
    <name evidence="2" type="ORF">BDP27DRAFT_1311973</name>
</gene>
<evidence type="ECO:0000313" key="3">
    <source>
        <dbReference type="Proteomes" id="UP000772434"/>
    </source>
</evidence>
<accession>A0A9P5Q992</accession>
<dbReference type="EMBL" id="JADNRY010000004">
    <property type="protein sequence ID" value="KAF9077195.1"/>
    <property type="molecule type" value="Genomic_DNA"/>
</dbReference>
<organism evidence="2 3">
    <name type="scientific">Rhodocollybia butyracea</name>
    <dbReference type="NCBI Taxonomy" id="206335"/>
    <lineage>
        <taxon>Eukaryota</taxon>
        <taxon>Fungi</taxon>
        <taxon>Dikarya</taxon>
        <taxon>Basidiomycota</taxon>
        <taxon>Agaricomycotina</taxon>
        <taxon>Agaricomycetes</taxon>
        <taxon>Agaricomycetidae</taxon>
        <taxon>Agaricales</taxon>
        <taxon>Marasmiineae</taxon>
        <taxon>Omphalotaceae</taxon>
        <taxon>Rhodocollybia</taxon>
    </lineage>
</organism>
<dbReference type="AlphaFoldDB" id="A0A9P5Q992"/>
<comment type="caution">
    <text evidence="2">The sequence shown here is derived from an EMBL/GenBank/DDBJ whole genome shotgun (WGS) entry which is preliminary data.</text>
</comment>
<sequence length="66" mass="6877">MKYLFITSMLLGALSAAFAVPQVVSPACESTCSSDTDCADGNVCRVSIFCLGSEVLRCLPPITTTA</sequence>
<keyword evidence="1" id="KW-0732">Signal</keyword>
<reference evidence="2" key="1">
    <citation type="submission" date="2020-11" db="EMBL/GenBank/DDBJ databases">
        <authorList>
            <consortium name="DOE Joint Genome Institute"/>
            <person name="Ahrendt S."/>
            <person name="Riley R."/>
            <person name="Andreopoulos W."/>
            <person name="Labutti K."/>
            <person name="Pangilinan J."/>
            <person name="Ruiz-Duenas F.J."/>
            <person name="Barrasa J.M."/>
            <person name="Sanchez-Garcia M."/>
            <person name="Camarero S."/>
            <person name="Miyauchi S."/>
            <person name="Serrano A."/>
            <person name="Linde D."/>
            <person name="Babiker R."/>
            <person name="Drula E."/>
            <person name="Ayuso-Fernandez I."/>
            <person name="Pacheco R."/>
            <person name="Padilla G."/>
            <person name="Ferreira P."/>
            <person name="Barriuso J."/>
            <person name="Kellner H."/>
            <person name="Castanera R."/>
            <person name="Alfaro M."/>
            <person name="Ramirez L."/>
            <person name="Pisabarro A.G."/>
            <person name="Kuo A."/>
            <person name="Tritt A."/>
            <person name="Lipzen A."/>
            <person name="He G."/>
            <person name="Yan M."/>
            <person name="Ng V."/>
            <person name="Cullen D."/>
            <person name="Martin F."/>
            <person name="Rosso M.-N."/>
            <person name="Henrissat B."/>
            <person name="Hibbett D."/>
            <person name="Martinez A.T."/>
            <person name="Grigoriev I.V."/>
        </authorList>
    </citation>
    <scope>NUCLEOTIDE SEQUENCE</scope>
    <source>
        <strain evidence="2">AH 40177</strain>
    </source>
</reference>
<proteinExistence type="predicted"/>
<feature type="chain" id="PRO_5040397855" evidence="1">
    <location>
        <begin position="20"/>
        <end position="66"/>
    </location>
</feature>
<name>A0A9P5Q992_9AGAR</name>
<evidence type="ECO:0000256" key="1">
    <source>
        <dbReference type="SAM" id="SignalP"/>
    </source>
</evidence>
<protein>
    <submittedName>
        <fullName evidence="2">Uncharacterized protein</fullName>
    </submittedName>
</protein>
<evidence type="ECO:0000313" key="2">
    <source>
        <dbReference type="EMBL" id="KAF9077195.1"/>
    </source>
</evidence>
<feature type="signal peptide" evidence="1">
    <location>
        <begin position="1"/>
        <end position="19"/>
    </location>
</feature>
<dbReference type="Proteomes" id="UP000772434">
    <property type="component" value="Unassembled WGS sequence"/>
</dbReference>
<dbReference type="OrthoDB" id="3101569at2759"/>
<keyword evidence="3" id="KW-1185">Reference proteome</keyword>